<organism evidence="1 2">
    <name type="scientific">Halobacterium salinarum (strain ATCC 700922 / JCM 11081 / NRC-1)</name>
    <name type="common">Halobacterium halobium</name>
    <dbReference type="NCBI Taxonomy" id="64091"/>
    <lineage>
        <taxon>Archaea</taxon>
        <taxon>Methanobacteriati</taxon>
        <taxon>Methanobacteriota</taxon>
        <taxon>Stenosarchaea group</taxon>
        <taxon>Halobacteria</taxon>
        <taxon>Halobacteriales</taxon>
        <taxon>Halobacteriaceae</taxon>
        <taxon>Halobacterium</taxon>
        <taxon>Halobacterium salinarum NRC-34001</taxon>
    </lineage>
</organism>
<evidence type="ECO:0000313" key="1">
    <source>
        <dbReference type="EMBL" id="AAG19268.1"/>
    </source>
</evidence>
<dbReference type="HOGENOM" id="CLU_1222501_0_0_2"/>
<evidence type="ECO:0000313" key="2">
    <source>
        <dbReference type="Proteomes" id="UP000000554"/>
    </source>
</evidence>
<accession>Q9HR90</accession>
<gene>
    <name evidence="1" type="ordered locus">VNG_0810H</name>
</gene>
<sequence length="226" mass="25039">MSSIWWRCFPTGLRLLHQPPARVGGLRFDAKLLSPSRISGVVTQGGLTRHRIGAAAAAVSRPYQRGGEQLYSANRVKTYFGEDAAVAKLRFEYELTEAVLRLRFNGHVSVDGATDYRLRAVYRRPLGSNPFTYAVRGSHRDGTVYITATERVAFEPAGDTVDHNPGHKRLADVITPVQRRLAELELLHDHRGAYAHLSEIDAFDGVSSFLADREEIFACSGDDAQS</sequence>
<dbReference type="AlphaFoldDB" id="Q9HR90"/>
<dbReference type="InParanoid" id="Q9HR90"/>
<proteinExistence type="predicted"/>
<dbReference type="EMBL" id="AE004437">
    <property type="protein sequence ID" value="AAG19268.1"/>
    <property type="molecule type" value="Genomic_DNA"/>
</dbReference>
<dbReference type="PaxDb" id="64091-VNG_0810H"/>
<dbReference type="Proteomes" id="UP000000554">
    <property type="component" value="Chromosome"/>
</dbReference>
<dbReference type="PATRIC" id="fig|64091.14.peg.621"/>
<dbReference type="PIR" id="H84237">
    <property type="entry name" value="H84237"/>
</dbReference>
<dbReference type="KEGG" id="hal:VNG_0810H"/>
<protein>
    <submittedName>
        <fullName evidence="1">Uncharacterized protein</fullName>
    </submittedName>
</protein>
<keyword evidence="2" id="KW-1185">Reference proteome</keyword>
<name>Q9HR90_HALSA</name>
<reference evidence="1 2" key="1">
    <citation type="journal article" date="2000" name="Proc. Natl. Acad. Sci. U.S.A.">
        <title>Genome sequence of Halobacterium species NRC-1.</title>
        <authorList>
            <person name="Ng W.V."/>
            <person name="Kennedy S.P."/>
            <person name="Mahairas G.G."/>
            <person name="Berquist B."/>
            <person name="Pan M."/>
            <person name="Shukla H.D."/>
            <person name="Lasky S.R."/>
            <person name="Baliga N.S."/>
            <person name="Thorsson V."/>
            <person name="Sbrogna J."/>
            <person name="Swartzell S."/>
            <person name="Weir D."/>
            <person name="Hall J."/>
            <person name="Dahl T.A."/>
            <person name="Welti R."/>
            <person name="Goo Y.A."/>
            <person name="Leithauser B."/>
            <person name="Keller K."/>
            <person name="Cruz R."/>
            <person name="Danson M.J."/>
            <person name="Hough D.W."/>
            <person name="Maddocks D.G."/>
            <person name="Jablonski P.E."/>
            <person name="Krebs M.P."/>
            <person name="Angevine C.M."/>
            <person name="Dale H."/>
            <person name="Isenbarger T.A."/>
            <person name="Peck R.F."/>
            <person name="Pohlschroder M."/>
            <person name="Spudich J.L."/>
            <person name="Jung K.W."/>
            <person name="Alam M."/>
            <person name="Freitas T."/>
            <person name="Hou S."/>
            <person name="Daniels C.J."/>
            <person name="Dennis P.P."/>
            <person name="Omer A.D."/>
            <person name="Ebhardt H."/>
            <person name="Lowe T.M."/>
            <person name="Liang P."/>
            <person name="Riley M."/>
            <person name="Hood L."/>
            <person name="DasSarma S."/>
        </authorList>
    </citation>
    <scope>NUCLEOTIDE SEQUENCE [LARGE SCALE GENOMIC DNA]</scope>
    <source>
        <strain evidence="2">ATCC 700922 / JCM 11081 / NRC-1</strain>
    </source>
</reference>